<dbReference type="OrthoDB" id="10269611at2759"/>
<evidence type="ECO:0000313" key="1">
    <source>
        <dbReference type="EMBL" id="KIR46718.1"/>
    </source>
</evidence>
<dbReference type="AlphaFoldDB" id="A0A0D0UEL5"/>
<dbReference type="EMBL" id="KN847983">
    <property type="protein sequence ID" value="KIR46718.1"/>
    <property type="molecule type" value="Genomic_DNA"/>
</dbReference>
<accession>A0A0D0UEL5</accession>
<gene>
    <name evidence="1" type="ORF">I312_04208</name>
</gene>
<organism evidence="1">
    <name type="scientific">Cryptococcus bacillisporus CA1280</name>
    <dbReference type="NCBI Taxonomy" id="1296109"/>
    <lineage>
        <taxon>Eukaryota</taxon>
        <taxon>Fungi</taxon>
        <taxon>Dikarya</taxon>
        <taxon>Basidiomycota</taxon>
        <taxon>Agaricomycotina</taxon>
        <taxon>Tremellomycetes</taxon>
        <taxon>Tremellales</taxon>
        <taxon>Cryptococcaceae</taxon>
        <taxon>Cryptococcus</taxon>
        <taxon>Cryptococcus gattii species complex</taxon>
    </lineage>
</organism>
<reference evidence="1" key="1">
    <citation type="submission" date="2015-01" db="EMBL/GenBank/DDBJ databases">
        <title>The Genome Sequence of Cryptococcus gattii CA1280.</title>
        <authorList>
            <consortium name="The Broad Institute Genomics Platform"/>
            <person name="Cuomo C."/>
            <person name="Litvintseva A."/>
            <person name="Chen Y."/>
            <person name="Heitman J."/>
            <person name="Sun S."/>
            <person name="Springer D."/>
            <person name="Dromer F."/>
            <person name="Young S."/>
            <person name="Zeng Q."/>
            <person name="Gargeya S."/>
            <person name="Abouelleil A."/>
            <person name="Alvarado L."/>
            <person name="Chapman S.B."/>
            <person name="Gainer-Dewar J."/>
            <person name="Goldberg J."/>
            <person name="Griggs A."/>
            <person name="Gujja S."/>
            <person name="Hansen M."/>
            <person name="Howarth C."/>
            <person name="Imamovic A."/>
            <person name="Larimer J."/>
            <person name="Murphy C."/>
            <person name="Naylor J."/>
            <person name="Pearson M."/>
            <person name="Priest M."/>
            <person name="Roberts A."/>
            <person name="Saif S."/>
            <person name="Shea T."/>
            <person name="Sykes S."/>
            <person name="Wortman J."/>
            <person name="Nusbaum C."/>
            <person name="Birren B."/>
        </authorList>
    </citation>
    <scope>NUCLEOTIDE SEQUENCE [LARGE SCALE GENOMIC DNA]</scope>
    <source>
        <strain evidence="1">CA1280</strain>
    </source>
</reference>
<name>A0A0D0UEL5_CRYGA</name>
<protein>
    <submittedName>
        <fullName evidence="1">Unplaced genomic scaffold supercont1.11, whole genome shotgun sequence</fullName>
    </submittedName>
</protein>
<dbReference type="HOGENOM" id="CLU_3392285_0_0_1"/>
<sequence length="32" mass="3892">MVRIFLSIVWVFTFWPLQPLRSWAPPRSLVFT</sequence>
<proteinExistence type="predicted"/>